<evidence type="ECO:0000256" key="4">
    <source>
        <dbReference type="ARBA" id="ARBA00022692"/>
    </source>
</evidence>
<dbReference type="PANTHER" id="PTHR33452:SF1">
    <property type="entry name" value="INNER MEMBRANE PROTEIN YPHA-RELATED"/>
    <property type="match status" value="1"/>
</dbReference>
<keyword evidence="3" id="KW-1003">Cell membrane</keyword>
<evidence type="ECO:0000256" key="7">
    <source>
        <dbReference type="SAM" id="Phobius"/>
    </source>
</evidence>
<feature type="transmembrane region" description="Helical" evidence="7">
    <location>
        <begin position="46"/>
        <end position="67"/>
    </location>
</feature>
<keyword evidence="5 7" id="KW-1133">Transmembrane helix</keyword>
<comment type="subcellular location">
    <subcellularLocation>
        <location evidence="1">Cell membrane</location>
        <topology evidence="1">Multi-pass membrane protein</topology>
    </subcellularLocation>
</comment>
<comment type="caution">
    <text evidence="8">The sequence shown here is derived from an EMBL/GenBank/DDBJ whole genome shotgun (WGS) entry which is preliminary data.</text>
</comment>
<comment type="similarity">
    <text evidence="2">Belongs to the DoxX family.</text>
</comment>
<dbReference type="InterPro" id="IPR032808">
    <property type="entry name" value="DoxX"/>
</dbReference>
<keyword evidence="6 7" id="KW-0472">Membrane</keyword>
<keyword evidence="9" id="KW-1185">Reference proteome</keyword>
<dbReference type="RefSeq" id="WP_109663001.1">
    <property type="nucleotide sequence ID" value="NZ_QGEG01000002.1"/>
</dbReference>
<protein>
    <submittedName>
        <fullName evidence="8">DoxX family protein</fullName>
    </submittedName>
</protein>
<proteinExistence type="inferred from homology"/>
<keyword evidence="4 7" id="KW-0812">Transmembrane</keyword>
<dbReference type="PANTHER" id="PTHR33452">
    <property type="entry name" value="OXIDOREDUCTASE CATD-RELATED"/>
    <property type="match status" value="1"/>
</dbReference>
<dbReference type="InterPro" id="IPR051907">
    <property type="entry name" value="DoxX-like_oxidoreductase"/>
</dbReference>
<dbReference type="OrthoDB" id="9813193at2"/>
<gene>
    <name evidence="8" type="ORF">DKG77_11125</name>
</gene>
<evidence type="ECO:0000256" key="6">
    <source>
        <dbReference type="ARBA" id="ARBA00023136"/>
    </source>
</evidence>
<dbReference type="AlphaFoldDB" id="A0A316L1H3"/>
<organism evidence="8 9">
    <name type="scientific">Flagellimonas aquimarina</name>
    <dbReference type="NCBI Taxonomy" id="2201895"/>
    <lineage>
        <taxon>Bacteria</taxon>
        <taxon>Pseudomonadati</taxon>
        <taxon>Bacteroidota</taxon>
        <taxon>Flavobacteriia</taxon>
        <taxon>Flavobacteriales</taxon>
        <taxon>Flavobacteriaceae</taxon>
        <taxon>Flagellimonas</taxon>
    </lineage>
</organism>
<evidence type="ECO:0000256" key="5">
    <source>
        <dbReference type="ARBA" id="ARBA00022989"/>
    </source>
</evidence>
<dbReference type="Pfam" id="PF07681">
    <property type="entry name" value="DoxX"/>
    <property type="match status" value="1"/>
</dbReference>
<reference evidence="8 9" key="1">
    <citation type="submission" date="2018-05" db="EMBL/GenBank/DDBJ databases">
        <title>Complete genome sequence of Flagellimonas aquimarina ECD12 isolated from seaweed Ecklonia cava.</title>
        <authorList>
            <person name="Choi S."/>
            <person name="Seong C."/>
        </authorList>
    </citation>
    <scope>NUCLEOTIDE SEQUENCE [LARGE SCALE GENOMIC DNA]</scope>
    <source>
        <strain evidence="8 9">ECD12</strain>
    </source>
</reference>
<sequence>MKNNLLIHLGLALLRIVPSAFMLTHGYPKFQNLISGNTDFLNPLGIGQAPTLFLTVIGEFICPILLIVGYKTRWATIPTIITMLVAGLIVHGADPFGKKELALIYATIFIVVFLLGPGKYSADRK</sequence>
<accession>A0A316L1H3</accession>
<name>A0A316L1H3_9FLAO</name>
<feature type="transmembrane region" description="Helical" evidence="7">
    <location>
        <begin position="74"/>
        <end position="90"/>
    </location>
</feature>
<dbReference type="EMBL" id="QGEG01000002">
    <property type="protein sequence ID" value="PWL38789.1"/>
    <property type="molecule type" value="Genomic_DNA"/>
</dbReference>
<evidence type="ECO:0000313" key="9">
    <source>
        <dbReference type="Proteomes" id="UP000245762"/>
    </source>
</evidence>
<evidence type="ECO:0000256" key="3">
    <source>
        <dbReference type="ARBA" id="ARBA00022475"/>
    </source>
</evidence>
<evidence type="ECO:0000256" key="2">
    <source>
        <dbReference type="ARBA" id="ARBA00006679"/>
    </source>
</evidence>
<dbReference type="GO" id="GO:0005886">
    <property type="term" value="C:plasma membrane"/>
    <property type="evidence" value="ECO:0007669"/>
    <property type="project" value="UniProtKB-SubCell"/>
</dbReference>
<dbReference type="Proteomes" id="UP000245762">
    <property type="component" value="Unassembled WGS sequence"/>
</dbReference>
<evidence type="ECO:0000256" key="1">
    <source>
        <dbReference type="ARBA" id="ARBA00004651"/>
    </source>
</evidence>
<feature type="transmembrane region" description="Helical" evidence="7">
    <location>
        <begin position="102"/>
        <end position="122"/>
    </location>
</feature>
<evidence type="ECO:0000313" key="8">
    <source>
        <dbReference type="EMBL" id="PWL38789.1"/>
    </source>
</evidence>